<evidence type="ECO:0000313" key="1">
    <source>
        <dbReference type="Proteomes" id="UP000790787"/>
    </source>
</evidence>
<proteinExistence type="predicted"/>
<dbReference type="Proteomes" id="UP000790787">
    <property type="component" value="Chromosome 15"/>
</dbReference>
<sequence>MEILYVYEAASVQLINKSKSTLNMHHSASEIVLDKIQRIRGIRRQEFSFTYLGCQMFYTRRKMDHYRDLMSKILDKLQSWKGNLLSIGRRAVLISHVLQSMPIHLLSVVNPPNCVIKKLAKLFARFFWSNYIDGRSRHCASWDTLCLLKEEGGVGFRFLHDVSKALFCKLWFGCFIFITPPELYYDESIQNIVDVVQADGWHEVKLREILPDDLATHIKDNIKPPRGTLLHQCPTL</sequence>
<evidence type="ECO:0000313" key="2">
    <source>
        <dbReference type="RefSeq" id="XP_075087587.1"/>
    </source>
</evidence>
<organism evidence="1 2">
    <name type="scientific">Nicotiana tabacum</name>
    <name type="common">Common tobacco</name>
    <dbReference type="NCBI Taxonomy" id="4097"/>
    <lineage>
        <taxon>Eukaryota</taxon>
        <taxon>Viridiplantae</taxon>
        <taxon>Streptophyta</taxon>
        <taxon>Embryophyta</taxon>
        <taxon>Tracheophyta</taxon>
        <taxon>Spermatophyta</taxon>
        <taxon>Magnoliopsida</taxon>
        <taxon>eudicotyledons</taxon>
        <taxon>Gunneridae</taxon>
        <taxon>Pentapetalae</taxon>
        <taxon>asterids</taxon>
        <taxon>lamiids</taxon>
        <taxon>Solanales</taxon>
        <taxon>Solanaceae</taxon>
        <taxon>Nicotianoideae</taxon>
        <taxon>Nicotianeae</taxon>
        <taxon>Nicotiana</taxon>
    </lineage>
</organism>
<name>A0AC58SRI7_TOBAC</name>
<keyword evidence="1" id="KW-1185">Reference proteome</keyword>
<reference evidence="1" key="1">
    <citation type="journal article" date="2014" name="Nat. Commun.">
        <title>The tobacco genome sequence and its comparison with those of tomato and potato.</title>
        <authorList>
            <person name="Sierro N."/>
            <person name="Battey J.N."/>
            <person name="Ouadi S."/>
            <person name="Bakaher N."/>
            <person name="Bovet L."/>
            <person name="Willig A."/>
            <person name="Goepfert S."/>
            <person name="Peitsch M.C."/>
            <person name="Ivanov N.V."/>
        </authorList>
    </citation>
    <scope>NUCLEOTIDE SEQUENCE [LARGE SCALE GENOMIC DNA]</scope>
</reference>
<protein>
    <submittedName>
        <fullName evidence="2">Uncharacterized protein LOC142169600</fullName>
    </submittedName>
</protein>
<dbReference type="RefSeq" id="XP_075087587.1">
    <property type="nucleotide sequence ID" value="XM_075231486.1"/>
</dbReference>
<gene>
    <name evidence="2" type="primary">LOC142169600</name>
</gene>
<reference evidence="2" key="2">
    <citation type="submission" date="2025-08" db="UniProtKB">
        <authorList>
            <consortium name="RefSeq"/>
        </authorList>
    </citation>
    <scope>IDENTIFICATION</scope>
    <source>
        <tissue evidence="2">Leaf</tissue>
    </source>
</reference>
<accession>A0AC58SRI7</accession>